<evidence type="ECO:0000256" key="15">
    <source>
        <dbReference type="ARBA" id="ARBA00023273"/>
    </source>
</evidence>
<comment type="catalytic activity">
    <reaction evidence="23">
        <text>hexadecanoyl-CoA + H2O = hexadecanoate + CoA + H(+)</text>
        <dbReference type="Rhea" id="RHEA:16645"/>
        <dbReference type="ChEBI" id="CHEBI:7896"/>
        <dbReference type="ChEBI" id="CHEBI:15377"/>
        <dbReference type="ChEBI" id="CHEBI:15378"/>
        <dbReference type="ChEBI" id="CHEBI:57287"/>
        <dbReference type="ChEBI" id="CHEBI:57379"/>
        <dbReference type="EC" id="3.1.2.2"/>
    </reaction>
    <physiologicalReaction direction="left-to-right" evidence="23">
        <dbReference type="Rhea" id="RHEA:16646"/>
    </physiologicalReaction>
</comment>
<dbReference type="SUPFAM" id="SSF54637">
    <property type="entry name" value="Thioesterase/thiol ester dehydrase-isomerase"/>
    <property type="match status" value="1"/>
</dbReference>
<sequence>EWNGPPLRDVDLDNYTMCFACGRDNPIGLKLKLQRDGEAVRTEFTPEEQHQGWPGVVHGGIITAILDEAMSYVPLFQGLNCVTAKMEIRLHNAAHEGQQLFVSSRITRKTRKLIEARAEM</sequence>
<dbReference type="AlphaFoldDB" id="X1VQD1"/>
<evidence type="ECO:0000256" key="13">
    <source>
        <dbReference type="ARBA" id="ARBA00023128"/>
    </source>
</evidence>
<accession>X1VQD1</accession>
<evidence type="ECO:0000256" key="2">
    <source>
        <dbReference type="ARBA" id="ARBA00004569"/>
    </source>
</evidence>
<dbReference type="PANTHER" id="PTHR12418:SF19">
    <property type="entry name" value="ACYL-COENZYME A THIOESTERASE THEM4"/>
    <property type="match status" value="1"/>
</dbReference>
<comment type="subcellular location">
    <subcellularLocation>
        <location evidence="3">Cell projection</location>
        <location evidence="3">Ruffle membrane</location>
    </subcellularLocation>
    <subcellularLocation>
        <location evidence="1">Cytoplasm</location>
    </subcellularLocation>
    <subcellularLocation>
        <location evidence="4">Mitochondrion inner membrane</location>
        <topology evidence="4">Peripheral membrane protein</topology>
    </subcellularLocation>
    <subcellularLocation>
        <location evidence="2">Mitochondrion intermembrane space</location>
    </subcellularLocation>
</comment>
<keyword evidence="8" id="KW-0999">Mitochondrion inner membrane</keyword>
<dbReference type="PANTHER" id="PTHR12418">
    <property type="entry name" value="ACYL-COENZYME A THIOESTERASE THEM4"/>
    <property type="match status" value="1"/>
</dbReference>
<dbReference type="GO" id="GO:0016787">
    <property type="term" value="F:hydrolase activity"/>
    <property type="evidence" value="ECO:0007669"/>
    <property type="project" value="UniProtKB-KW"/>
</dbReference>
<keyword evidence="15" id="KW-0966">Cell projection</keyword>
<feature type="non-terminal residue" evidence="28">
    <location>
        <position position="1"/>
    </location>
</feature>
<comment type="catalytic activity">
    <reaction evidence="16">
        <text>(5Z,8Z,11Z,14Z)-eicosatetraenoyl-CoA + H2O = (5Z,8Z,11Z,14Z)-eicosatetraenoate + CoA + H(+)</text>
        <dbReference type="Rhea" id="RHEA:40151"/>
        <dbReference type="ChEBI" id="CHEBI:15377"/>
        <dbReference type="ChEBI" id="CHEBI:15378"/>
        <dbReference type="ChEBI" id="CHEBI:32395"/>
        <dbReference type="ChEBI" id="CHEBI:57287"/>
        <dbReference type="ChEBI" id="CHEBI:57368"/>
    </reaction>
    <physiologicalReaction direction="left-to-right" evidence="16">
        <dbReference type="Rhea" id="RHEA:40152"/>
    </physiologicalReaction>
</comment>
<keyword evidence="11" id="KW-0809">Transit peptide</keyword>
<protein>
    <recommendedName>
        <fullName evidence="20">Acyl-coenzyme A thioesterase THEM4</fullName>
        <ecNumber evidence="19">3.1.2.2</ecNumber>
    </recommendedName>
    <alternativeName>
        <fullName evidence="21">Thioesterase superfamily member 4</fullName>
    </alternativeName>
</protein>
<evidence type="ECO:0000256" key="4">
    <source>
        <dbReference type="ARBA" id="ARBA00004637"/>
    </source>
</evidence>
<dbReference type="GO" id="GO:0006915">
    <property type="term" value="P:apoptotic process"/>
    <property type="evidence" value="ECO:0007669"/>
    <property type="project" value="UniProtKB-KW"/>
</dbReference>
<evidence type="ECO:0000313" key="28">
    <source>
        <dbReference type="EMBL" id="GAJ18911.1"/>
    </source>
</evidence>
<gene>
    <name evidence="28" type="ORF">S12H4_61228</name>
</gene>
<evidence type="ECO:0000256" key="10">
    <source>
        <dbReference type="ARBA" id="ARBA00022832"/>
    </source>
</evidence>
<evidence type="ECO:0000256" key="20">
    <source>
        <dbReference type="ARBA" id="ARBA00040123"/>
    </source>
</evidence>
<dbReference type="EMBL" id="BARW01040570">
    <property type="protein sequence ID" value="GAJ18911.1"/>
    <property type="molecule type" value="Genomic_DNA"/>
</dbReference>
<comment type="catalytic activity">
    <reaction evidence="17">
        <text>(9Z)-octadecenoyl-CoA + H2O = (9Z)-octadecenoate + CoA + H(+)</text>
        <dbReference type="Rhea" id="RHEA:40139"/>
        <dbReference type="ChEBI" id="CHEBI:15377"/>
        <dbReference type="ChEBI" id="CHEBI:15378"/>
        <dbReference type="ChEBI" id="CHEBI:30823"/>
        <dbReference type="ChEBI" id="CHEBI:57287"/>
        <dbReference type="ChEBI" id="CHEBI:57387"/>
    </reaction>
    <physiologicalReaction direction="left-to-right" evidence="17">
        <dbReference type="Rhea" id="RHEA:40140"/>
    </physiologicalReaction>
</comment>
<evidence type="ECO:0000256" key="7">
    <source>
        <dbReference type="ARBA" id="ARBA00022703"/>
    </source>
</evidence>
<evidence type="ECO:0000256" key="24">
    <source>
        <dbReference type="ARBA" id="ARBA00047969"/>
    </source>
</evidence>
<keyword evidence="14" id="KW-0472">Membrane</keyword>
<dbReference type="Gene3D" id="3.10.129.10">
    <property type="entry name" value="Hotdog Thioesterase"/>
    <property type="match status" value="1"/>
</dbReference>
<dbReference type="EC" id="3.1.2.2" evidence="19"/>
<comment type="similarity">
    <text evidence="18">Belongs to the THEM4/THEM5 thioesterase family.</text>
</comment>
<evidence type="ECO:0000256" key="12">
    <source>
        <dbReference type="ARBA" id="ARBA00023098"/>
    </source>
</evidence>
<keyword evidence="13" id="KW-0496">Mitochondrion</keyword>
<dbReference type="Pfam" id="PF03061">
    <property type="entry name" value="4HBT"/>
    <property type="match status" value="1"/>
</dbReference>
<evidence type="ECO:0000256" key="6">
    <source>
        <dbReference type="ARBA" id="ARBA00022490"/>
    </source>
</evidence>
<keyword evidence="12" id="KW-0443">Lipid metabolism</keyword>
<evidence type="ECO:0000256" key="14">
    <source>
        <dbReference type="ARBA" id="ARBA00023136"/>
    </source>
</evidence>
<evidence type="ECO:0000256" key="17">
    <source>
        <dbReference type="ARBA" id="ARBA00037002"/>
    </source>
</evidence>
<evidence type="ECO:0000256" key="8">
    <source>
        <dbReference type="ARBA" id="ARBA00022792"/>
    </source>
</evidence>
<comment type="caution">
    <text evidence="28">The sequence shown here is derived from an EMBL/GenBank/DDBJ whole genome shotgun (WGS) entry which is preliminary data.</text>
</comment>
<keyword evidence="7" id="KW-0053">Apoptosis</keyword>
<evidence type="ECO:0000256" key="23">
    <source>
        <dbReference type="ARBA" id="ARBA00047734"/>
    </source>
</evidence>
<name>X1VQD1_9ZZZZ</name>
<keyword evidence="9" id="KW-0378">Hydrolase</keyword>
<evidence type="ECO:0000256" key="16">
    <source>
        <dbReference type="ARBA" id="ARBA00035852"/>
    </source>
</evidence>
<reference evidence="28" key="1">
    <citation type="journal article" date="2014" name="Front. Microbiol.">
        <title>High frequency of phylogenetically diverse reductive dehalogenase-homologous genes in deep subseafloor sedimentary metagenomes.</title>
        <authorList>
            <person name="Kawai M."/>
            <person name="Futagami T."/>
            <person name="Toyoda A."/>
            <person name="Takaki Y."/>
            <person name="Nishi S."/>
            <person name="Hori S."/>
            <person name="Arai W."/>
            <person name="Tsubouchi T."/>
            <person name="Morono Y."/>
            <person name="Uchiyama I."/>
            <person name="Ito T."/>
            <person name="Fujiyama A."/>
            <person name="Inagaki F."/>
            <person name="Takami H."/>
        </authorList>
    </citation>
    <scope>NUCLEOTIDE SEQUENCE</scope>
    <source>
        <strain evidence="28">Expedition CK06-06</strain>
    </source>
</reference>
<evidence type="ECO:0000256" key="22">
    <source>
        <dbReference type="ARBA" id="ARBA00047588"/>
    </source>
</evidence>
<evidence type="ECO:0000256" key="19">
    <source>
        <dbReference type="ARBA" id="ARBA00038848"/>
    </source>
</evidence>
<keyword evidence="5" id="KW-1003">Cell membrane</keyword>
<dbReference type="GO" id="GO:0032587">
    <property type="term" value="C:ruffle membrane"/>
    <property type="evidence" value="ECO:0007669"/>
    <property type="project" value="UniProtKB-SubCell"/>
</dbReference>
<evidence type="ECO:0000256" key="25">
    <source>
        <dbReference type="ARBA" id="ARBA00048074"/>
    </source>
</evidence>
<evidence type="ECO:0000256" key="21">
    <source>
        <dbReference type="ARBA" id="ARBA00043210"/>
    </source>
</evidence>
<feature type="domain" description="Thioesterase" evidence="27">
    <location>
        <begin position="55"/>
        <end position="120"/>
    </location>
</feature>
<keyword evidence="6" id="KW-0963">Cytoplasm</keyword>
<dbReference type="CDD" id="cd03443">
    <property type="entry name" value="PaaI_thioesterase"/>
    <property type="match status" value="1"/>
</dbReference>
<comment type="catalytic activity">
    <reaction evidence="26">
        <text>tetradecanoyl-CoA + H2O = tetradecanoate + CoA + H(+)</text>
        <dbReference type="Rhea" id="RHEA:40119"/>
        <dbReference type="ChEBI" id="CHEBI:15377"/>
        <dbReference type="ChEBI" id="CHEBI:15378"/>
        <dbReference type="ChEBI" id="CHEBI:30807"/>
        <dbReference type="ChEBI" id="CHEBI:57287"/>
        <dbReference type="ChEBI" id="CHEBI:57385"/>
    </reaction>
    <physiologicalReaction direction="left-to-right" evidence="26">
        <dbReference type="Rhea" id="RHEA:40120"/>
    </physiologicalReaction>
</comment>
<evidence type="ECO:0000256" key="26">
    <source>
        <dbReference type="ARBA" id="ARBA00048180"/>
    </source>
</evidence>
<dbReference type="GO" id="GO:0005743">
    <property type="term" value="C:mitochondrial inner membrane"/>
    <property type="evidence" value="ECO:0007669"/>
    <property type="project" value="UniProtKB-SubCell"/>
</dbReference>
<evidence type="ECO:0000256" key="3">
    <source>
        <dbReference type="ARBA" id="ARBA00004632"/>
    </source>
</evidence>
<dbReference type="InterPro" id="IPR029069">
    <property type="entry name" value="HotDog_dom_sf"/>
</dbReference>
<evidence type="ECO:0000256" key="1">
    <source>
        <dbReference type="ARBA" id="ARBA00004496"/>
    </source>
</evidence>
<evidence type="ECO:0000256" key="11">
    <source>
        <dbReference type="ARBA" id="ARBA00022946"/>
    </source>
</evidence>
<evidence type="ECO:0000256" key="9">
    <source>
        <dbReference type="ARBA" id="ARBA00022801"/>
    </source>
</evidence>
<keyword evidence="10" id="KW-0276">Fatty acid metabolism</keyword>
<dbReference type="GO" id="GO:0005758">
    <property type="term" value="C:mitochondrial intermembrane space"/>
    <property type="evidence" value="ECO:0007669"/>
    <property type="project" value="UniProtKB-SubCell"/>
</dbReference>
<organism evidence="28">
    <name type="scientific">marine sediment metagenome</name>
    <dbReference type="NCBI Taxonomy" id="412755"/>
    <lineage>
        <taxon>unclassified sequences</taxon>
        <taxon>metagenomes</taxon>
        <taxon>ecological metagenomes</taxon>
    </lineage>
</organism>
<evidence type="ECO:0000259" key="27">
    <source>
        <dbReference type="Pfam" id="PF03061"/>
    </source>
</evidence>
<evidence type="ECO:0000256" key="5">
    <source>
        <dbReference type="ARBA" id="ARBA00022475"/>
    </source>
</evidence>
<comment type="catalytic activity">
    <reaction evidence="24">
        <text>decanoyl-CoA + H2O = decanoate + CoA + H(+)</text>
        <dbReference type="Rhea" id="RHEA:40059"/>
        <dbReference type="ChEBI" id="CHEBI:15377"/>
        <dbReference type="ChEBI" id="CHEBI:15378"/>
        <dbReference type="ChEBI" id="CHEBI:27689"/>
        <dbReference type="ChEBI" id="CHEBI:57287"/>
        <dbReference type="ChEBI" id="CHEBI:61430"/>
    </reaction>
    <physiologicalReaction direction="left-to-right" evidence="24">
        <dbReference type="Rhea" id="RHEA:40060"/>
    </physiologicalReaction>
</comment>
<comment type="catalytic activity">
    <reaction evidence="25">
        <text>dodecanoyl-CoA + H2O = dodecanoate + CoA + H(+)</text>
        <dbReference type="Rhea" id="RHEA:30135"/>
        <dbReference type="ChEBI" id="CHEBI:15377"/>
        <dbReference type="ChEBI" id="CHEBI:15378"/>
        <dbReference type="ChEBI" id="CHEBI:18262"/>
        <dbReference type="ChEBI" id="CHEBI:57287"/>
        <dbReference type="ChEBI" id="CHEBI:57375"/>
    </reaction>
    <physiologicalReaction direction="left-to-right" evidence="25">
        <dbReference type="Rhea" id="RHEA:30136"/>
    </physiologicalReaction>
</comment>
<dbReference type="GO" id="GO:0006631">
    <property type="term" value="P:fatty acid metabolic process"/>
    <property type="evidence" value="ECO:0007669"/>
    <property type="project" value="UniProtKB-KW"/>
</dbReference>
<evidence type="ECO:0000256" key="18">
    <source>
        <dbReference type="ARBA" id="ARBA00038456"/>
    </source>
</evidence>
<proteinExistence type="inferred from homology"/>
<feature type="non-terminal residue" evidence="28">
    <location>
        <position position="120"/>
    </location>
</feature>
<comment type="catalytic activity">
    <reaction evidence="22">
        <text>octanoyl-CoA + H2O = octanoate + CoA + H(+)</text>
        <dbReference type="Rhea" id="RHEA:30143"/>
        <dbReference type="ChEBI" id="CHEBI:15377"/>
        <dbReference type="ChEBI" id="CHEBI:15378"/>
        <dbReference type="ChEBI" id="CHEBI:25646"/>
        <dbReference type="ChEBI" id="CHEBI:57287"/>
        <dbReference type="ChEBI" id="CHEBI:57386"/>
    </reaction>
    <physiologicalReaction direction="left-to-right" evidence="22">
        <dbReference type="Rhea" id="RHEA:30144"/>
    </physiologicalReaction>
</comment>
<dbReference type="InterPro" id="IPR052365">
    <property type="entry name" value="THEM4/THEM5_acyl-CoA_thioest"/>
</dbReference>
<dbReference type="InterPro" id="IPR006683">
    <property type="entry name" value="Thioestr_dom"/>
</dbReference>